<dbReference type="SUPFAM" id="SSF57424">
    <property type="entry name" value="LDL receptor-like module"/>
    <property type="match status" value="1"/>
</dbReference>
<evidence type="ECO:0000259" key="12">
    <source>
        <dbReference type="PROSITE" id="PS50287"/>
    </source>
</evidence>
<feature type="region of interest" description="Disordered" evidence="9">
    <location>
        <begin position="1"/>
        <end position="39"/>
    </location>
</feature>
<keyword evidence="14" id="KW-1185">Reference proteome</keyword>
<dbReference type="InterPro" id="IPR001254">
    <property type="entry name" value="Trypsin_dom"/>
</dbReference>
<evidence type="ECO:0008006" key="15">
    <source>
        <dbReference type="Google" id="ProtNLM"/>
    </source>
</evidence>
<evidence type="ECO:0000256" key="9">
    <source>
        <dbReference type="SAM" id="MobiDB-lite"/>
    </source>
</evidence>
<dbReference type="Proteomes" id="UP001221898">
    <property type="component" value="Unassembled WGS sequence"/>
</dbReference>
<evidence type="ECO:0000256" key="6">
    <source>
        <dbReference type="PROSITE-ProRule" id="PRU00124"/>
    </source>
</evidence>
<dbReference type="CDD" id="cd00112">
    <property type="entry name" value="LDLa"/>
    <property type="match status" value="1"/>
</dbReference>
<feature type="domain" description="Peptidase S1" evidence="11">
    <location>
        <begin position="238"/>
        <end position="469"/>
    </location>
</feature>
<keyword evidence="10" id="KW-0812">Transmembrane</keyword>
<evidence type="ECO:0000313" key="13">
    <source>
        <dbReference type="EMBL" id="KAJ8394701.1"/>
    </source>
</evidence>
<sequence length="471" mass="51040">MATNAKSSPYYMNHGFQHGEGRPPNHHTPSPLGYHHSPPPLPQYGLQPVNTHFTAAPLHQPSGNTKNAGKKSNRKCVIASVIVVLSLLVVAAVLIWYFLFSDDGQCTSSSKWCDGVKDCPDGQDESQCVRLNGQNFMLQVYSPESKSWMSVCTDGWDDNYGRAACQQIGYSGETYVGSGQMQLHSSSPDGYMKLKPGSSSGAALKSNLISSKSCSTNSVVTLRCIACGSRTVRSGVRIVGGQVASRGAWPWQVSLQISSQHLCGGSIITPYWIVTAAHCVETHSNPRDWTVYAGYLTLSEMVVASGNLVERIISNKYDSETNDNDIALMKLKKPLRMSDTVKPVCLPNAGLNFASSQQCWISGWGAQISGGQSSDDLMEAQVSLIDRTTCNKRSVYNGEITNTMICAGKLEGGVDACQGDSGGPLVTNQGSTWWLVGDTSWGYGCAQKNKPGVYGNVTFFLSWIYEQMQNY</sequence>
<dbReference type="GO" id="GO:0004252">
    <property type="term" value="F:serine-type endopeptidase activity"/>
    <property type="evidence" value="ECO:0007669"/>
    <property type="project" value="InterPro"/>
</dbReference>
<feature type="transmembrane region" description="Helical" evidence="10">
    <location>
        <begin position="76"/>
        <end position="99"/>
    </location>
</feature>
<dbReference type="PROSITE" id="PS50068">
    <property type="entry name" value="LDLRA_2"/>
    <property type="match status" value="1"/>
</dbReference>
<dbReference type="SUPFAM" id="SSF56487">
    <property type="entry name" value="SRCR-like"/>
    <property type="match status" value="1"/>
</dbReference>
<dbReference type="EMBL" id="JAINUG010000123">
    <property type="protein sequence ID" value="KAJ8394701.1"/>
    <property type="molecule type" value="Genomic_DNA"/>
</dbReference>
<dbReference type="GO" id="GO:0006508">
    <property type="term" value="P:proteolysis"/>
    <property type="evidence" value="ECO:0007669"/>
    <property type="project" value="UniProtKB-KW"/>
</dbReference>
<dbReference type="Pfam" id="PF00089">
    <property type="entry name" value="Trypsin"/>
    <property type="match status" value="1"/>
</dbReference>
<dbReference type="Gene3D" id="4.10.400.10">
    <property type="entry name" value="Low-density Lipoprotein Receptor"/>
    <property type="match status" value="1"/>
</dbReference>
<dbReference type="Pfam" id="PF15494">
    <property type="entry name" value="SRCR_2"/>
    <property type="match status" value="1"/>
</dbReference>
<keyword evidence="1 8" id="KW-0645">Protease</keyword>
<dbReference type="InterPro" id="IPR033116">
    <property type="entry name" value="TRYPSIN_SER"/>
</dbReference>
<proteinExistence type="predicted"/>
<dbReference type="SMART" id="SM00020">
    <property type="entry name" value="Tryp_SPc"/>
    <property type="match status" value="1"/>
</dbReference>
<comment type="caution">
    <text evidence="13">The sequence shown here is derived from an EMBL/GenBank/DDBJ whole genome shotgun (WGS) entry which is preliminary data.</text>
</comment>
<comment type="caution">
    <text evidence="7">Lacks conserved residue(s) required for the propagation of feature annotation.</text>
</comment>
<evidence type="ECO:0000256" key="3">
    <source>
        <dbReference type="ARBA" id="ARBA00022825"/>
    </source>
</evidence>
<keyword evidence="4 6" id="KW-1015">Disulfide bond</keyword>
<dbReference type="PROSITE" id="PS00134">
    <property type="entry name" value="TRYPSIN_HIS"/>
    <property type="match status" value="1"/>
</dbReference>
<feature type="disulfide bond" evidence="6">
    <location>
        <begin position="113"/>
        <end position="128"/>
    </location>
</feature>
<keyword evidence="3 8" id="KW-0720">Serine protease</keyword>
<dbReference type="InterPro" id="IPR043504">
    <property type="entry name" value="Peptidase_S1_PA_chymotrypsin"/>
</dbReference>
<dbReference type="Gene3D" id="3.10.250.10">
    <property type="entry name" value="SRCR-like domain"/>
    <property type="match status" value="1"/>
</dbReference>
<evidence type="ECO:0000256" key="8">
    <source>
        <dbReference type="RuleBase" id="RU363034"/>
    </source>
</evidence>
<dbReference type="FunFam" id="2.40.10.10:FF:000003">
    <property type="entry name" value="Transmembrane serine protease 3"/>
    <property type="match status" value="1"/>
</dbReference>
<organism evidence="13 14">
    <name type="scientific">Aldrovandia affinis</name>
    <dbReference type="NCBI Taxonomy" id="143900"/>
    <lineage>
        <taxon>Eukaryota</taxon>
        <taxon>Metazoa</taxon>
        <taxon>Chordata</taxon>
        <taxon>Craniata</taxon>
        <taxon>Vertebrata</taxon>
        <taxon>Euteleostomi</taxon>
        <taxon>Actinopterygii</taxon>
        <taxon>Neopterygii</taxon>
        <taxon>Teleostei</taxon>
        <taxon>Notacanthiformes</taxon>
        <taxon>Halosauridae</taxon>
        <taxon>Aldrovandia</taxon>
    </lineage>
</organism>
<dbReference type="SMART" id="SM00202">
    <property type="entry name" value="SR"/>
    <property type="match status" value="1"/>
</dbReference>
<evidence type="ECO:0000256" key="4">
    <source>
        <dbReference type="ARBA" id="ARBA00023157"/>
    </source>
</evidence>
<dbReference type="InterPro" id="IPR001190">
    <property type="entry name" value="SRCR"/>
</dbReference>
<dbReference type="InterPro" id="IPR036055">
    <property type="entry name" value="LDL_receptor-like_sf"/>
</dbReference>
<dbReference type="PRINTS" id="PR00722">
    <property type="entry name" value="CHYMOTRYPSIN"/>
</dbReference>
<dbReference type="GO" id="GO:0016020">
    <property type="term" value="C:membrane"/>
    <property type="evidence" value="ECO:0007669"/>
    <property type="project" value="InterPro"/>
</dbReference>
<dbReference type="PROSITE" id="PS50240">
    <property type="entry name" value="TRYPSIN_DOM"/>
    <property type="match status" value="1"/>
</dbReference>
<evidence type="ECO:0000256" key="5">
    <source>
        <dbReference type="ARBA" id="ARBA00023180"/>
    </source>
</evidence>
<keyword evidence="10" id="KW-0472">Membrane</keyword>
<dbReference type="SUPFAM" id="SSF50494">
    <property type="entry name" value="Trypsin-like serine proteases"/>
    <property type="match status" value="1"/>
</dbReference>
<dbReference type="InterPro" id="IPR009003">
    <property type="entry name" value="Peptidase_S1_PA"/>
</dbReference>
<dbReference type="PROSITE" id="PS00135">
    <property type="entry name" value="TRYPSIN_SER"/>
    <property type="match status" value="1"/>
</dbReference>
<dbReference type="AlphaFoldDB" id="A0AAD7S4L2"/>
<evidence type="ECO:0000256" key="1">
    <source>
        <dbReference type="ARBA" id="ARBA00022670"/>
    </source>
</evidence>
<keyword evidence="2 8" id="KW-0378">Hydrolase</keyword>
<dbReference type="PROSITE" id="PS50287">
    <property type="entry name" value="SRCR_2"/>
    <property type="match status" value="1"/>
</dbReference>
<reference evidence="13" key="1">
    <citation type="journal article" date="2023" name="Science">
        <title>Genome structures resolve the early diversification of teleost fishes.</title>
        <authorList>
            <person name="Parey E."/>
            <person name="Louis A."/>
            <person name="Montfort J."/>
            <person name="Bouchez O."/>
            <person name="Roques C."/>
            <person name="Iampietro C."/>
            <person name="Lluch J."/>
            <person name="Castinel A."/>
            <person name="Donnadieu C."/>
            <person name="Desvignes T."/>
            <person name="Floi Bucao C."/>
            <person name="Jouanno E."/>
            <person name="Wen M."/>
            <person name="Mejri S."/>
            <person name="Dirks R."/>
            <person name="Jansen H."/>
            <person name="Henkel C."/>
            <person name="Chen W.J."/>
            <person name="Zahm M."/>
            <person name="Cabau C."/>
            <person name="Klopp C."/>
            <person name="Thompson A.W."/>
            <person name="Robinson-Rechavi M."/>
            <person name="Braasch I."/>
            <person name="Lecointre G."/>
            <person name="Bobe J."/>
            <person name="Postlethwait J.H."/>
            <person name="Berthelot C."/>
            <person name="Roest Crollius H."/>
            <person name="Guiguen Y."/>
        </authorList>
    </citation>
    <scope>NUCLEOTIDE SEQUENCE</scope>
    <source>
        <strain evidence="13">NC1722</strain>
    </source>
</reference>
<evidence type="ECO:0000259" key="11">
    <source>
        <dbReference type="PROSITE" id="PS50240"/>
    </source>
</evidence>
<evidence type="ECO:0000256" key="2">
    <source>
        <dbReference type="ARBA" id="ARBA00022801"/>
    </source>
</evidence>
<evidence type="ECO:0000256" key="10">
    <source>
        <dbReference type="SAM" id="Phobius"/>
    </source>
</evidence>
<name>A0AAD7S4L2_9TELE</name>
<dbReference type="Gene3D" id="2.40.10.10">
    <property type="entry name" value="Trypsin-like serine proteases"/>
    <property type="match status" value="2"/>
</dbReference>
<evidence type="ECO:0000313" key="14">
    <source>
        <dbReference type="Proteomes" id="UP001221898"/>
    </source>
</evidence>
<gene>
    <name evidence="13" type="ORF">AAFF_G00043010</name>
</gene>
<dbReference type="InterPro" id="IPR036772">
    <property type="entry name" value="SRCR-like_dom_sf"/>
</dbReference>
<dbReference type="InterPro" id="IPR002172">
    <property type="entry name" value="LDrepeatLR_classA_rpt"/>
</dbReference>
<feature type="domain" description="SRCR" evidence="12">
    <location>
        <begin position="138"/>
        <end position="225"/>
    </location>
</feature>
<dbReference type="InterPro" id="IPR018114">
    <property type="entry name" value="TRYPSIN_HIS"/>
</dbReference>
<dbReference type="CDD" id="cd00190">
    <property type="entry name" value="Tryp_SPc"/>
    <property type="match status" value="1"/>
</dbReference>
<accession>A0AAD7S4L2</accession>
<dbReference type="PANTHER" id="PTHR24252:SF30">
    <property type="entry name" value="TRANSMEMBRANE SERINE PROTEASE 2"/>
    <property type="match status" value="1"/>
</dbReference>
<evidence type="ECO:0000256" key="7">
    <source>
        <dbReference type="PROSITE-ProRule" id="PRU00196"/>
    </source>
</evidence>
<protein>
    <recommendedName>
        <fullName evidence="15">Transmembrane protease serine 2</fullName>
    </recommendedName>
</protein>
<dbReference type="PANTHER" id="PTHR24252">
    <property type="entry name" value="ACROSIN-RELATED"/>
    <property type="match status" value="1"/>
</dbReference>
<keyword evidence="10" id="KW-1133">Transmembrane helix</keyword>
<dbReference type="InterPro" id="IPR001314">
    <property type="entry name" value="Peptidase_S1A"/>
</dbReference>
<keyword evidence="5" id="KW-0325">Glycoprotein</keyword>